<organism evidence="7 8">
    <name type="scientific">Choiromyces venosus 120613-1</name>
    <dbReference type="NCBI Taxonomy" id="1336337"/>
    <lineage>
        <taxon>Eukaryota</taxon>
        <taxon>Fungi</taxon>
        <taxon>Dikarya</taxon>
        <taxon>Ascomycota</taxon>
        <taxon>Pezizomycotina</taxon>
        <taxon>Pezizomycetes</taxon>
        <taxon>Pezizales</taxon>
        <taxon>Tuberaceae</taxon>
        <taxon>Choiromyces</taxon>
    </lineage>
</organism>
<dbReference type="Gene3D" id="3.30.780.10">
    <property type="entry name" value="SUI1-like domain"/>
    <property type="match status" value="1"/>
</dbReference>
<dbReference type="Pfam" id="PF05046">
    <property type="entry name" value="Img2"/>
    <property type="match status" value="1"/>
</dbReference>
<evidence type="ECO:0000256" key="4">
    <source>
        <dbReference type="ARBA" id="ARBA00023128"/>
    </source>
</evidence>
<dbReference type="PANTHER" id="PTHR13477">
    <property type="entry name" value="MITOCHONDRIAL 39S RIBOSOMAL PROTEIN L49"/>
    <property type="match status" value="1"/>
</dbReference>
<keyword evidence="5" id="KW-0687">Ribonucleoprotein</keyword>
<dbReference type="EMBL" id="ML120392">
    <property type="protein sequence ID" value="RPA98908.1"/>
    <property type="molecule type" value="Genomic_DNA"/>
</dbReference>
<dbReference type="STRING" id="1336337.A0A3N4JPI2"/>
<name>A0A3N4JPI2_9PEZI</name>
<dbReference type="PANTHER" id="PTHR13477:SF0">
    <property type="entry name" value="LARGE RIBOSOMAL SUBUNIT PROTEIN ML49"/>
    <property type="match status" value="1"/>
</dbReference>
<dbReference type="Proteomes" id="UP000276215">
    <property type="component" value="Unassembled WGS sequence"/>
</dbReference>
<gene>
    <name evidence="7" type="ORF">L873DRAFT_1807605</name>
</gene>
<evidence type="ECO:0000313" key="8">
    <source>
        <dbReference type="Proteomes" id="UP000276215"/>
    </source>
</evidence>
<dbReference type="GO" id="GO:0006412">
    <property type="term" value="P:translation"/>
    <property type="evidence" value="ECO:0007669"/>
    <property type="project" value="InterPro"/>
</dbReference>
<evidence type="ECO:0000256" key="6">
    <source>
        <dbReference type="ARBA" id="ARBA00035191"/>
    </source>
</evidence>
<sequence>MLPASTPLRLFRTIPVVFHRTASFTTGAFRREGVPSPVNRTFEPLPYFVSRTENNNLPVYQEYKAGGNKLQTRIRRIEGNLSFLKKQIEEAFQMEKGHVTINYRVGHVIVKGRRRDEVVRFLLDLRF</sequence>
<keyword evidence="4" id="KW-0496">Mitochondrion</keyword>
<evidence type="ECO:0000256" key="2">
    <source>
        <dbReference type="ARBA" id="ARBA00005677"/>
    </source>
</evidence>
<keyword evidence="3" id="KW-0689">Ribosomal protein</keyword>
<dbReference type="InterPro" id="IPR007740">
    <property type="entry name" value="Ribosomal_mL49"/>
</dbReference>
<dbReference type="OrthoDB" id="19439at2759"/>
<dbReference type="GO" id="GO:0003735">
    <property type="term" value="F:structural constituent of ribosome"/>
    <property type="evidence" value="ECO:0007669"/>
    <property type="project" value="InterPro"/>
</dbReference>
<evidence type="ECO:0000256" key="3">
    <source>
        <dbReference type="ARBA" id="ARBA00022980"/>
    </source>
</evidence>
<reference evidence="7 8" key="1">
    <citation type="journal article" date="2018" name="Nat. Ecol. Evol.">
        <title>Pezizomycetes genomes reveal the molecular basis of ectomycorrhizal truffle lifestyle.</title>
        <authorList>
            <person name="Murat C."/>
            <person name="Payen T."/>
            <person name="Noel B."/>
            <person name="Kuo A."/>
            <person name="Morin E."/>
            <person name="Chen J."/>
            <person name="Kohler A."/>
            <person name="Krizsan K."/>
            <person name="Balestrini R."/>
            <person name="Da Silva C."/>
            <person name="Montanini B."/>
            <person name="Hainaut M."/>
            <person name="Levati E."/>
            <person name="Barry K.W."/>
            <person name="Belfiori B."/>
            <person name="Cichocki N."/>
            <person name="Clum A."/>
            <person name="Dockter R.B."/>
            <person name="Fauchery L."/>
            <person name="Guy J."/>
            <person name="Iotti M."/>
            <person name="Le Tacon F."/>
            <person name="Lindquist E.A."/>
            <person name="Lipzen A."/>
            <person name="Malagnac F."/>
            <person name="Mello A."/>
            <person name="Molinier V."/>
            <person name="Miyauchi S."/>
            <person name="Poulain J."/>
            <person name="Riccioni C."/>
            <person name="Rubini A."/>
            <person name="Sitrit Y."/>
            <person name="Splivallo R."/>
            <person name="Traeger S."/>
            <person name="Wang M."/>
            <person name="Zifcakova L."/>
            <person name="Wipf D."/>
            <person name="Zambonelli A."/>
            <person name="Paolocci F."/>
            <person name="Nowrousian M."/>
            <person name="Ottonello S."/>
            <person name="Baldrian P."/>
            <person name="Spatafora J.W."/>
            <person name="Henrissat B."/>
            <person name="Nagy L.G."/>
            <person name="Aury J.M."/>
            <person name="Wincker P."/>
            <person name="Grigoriev I.V."/>
            <person name="Bonfante P."/>
            <person name="Martin F.M."/>
        </authorList>
    </citation>
    <scope>NUCLEOTIDE SEQUENCE [LARGE SCALE GENOMIC DNA]</scope>
    <source>
        <strain evidence="7 8">120613-1</strain>
    </source>
</reference>
<proteinExistence type="inferred from homology"/>
<comment type="similarity">
    <text evidence="2">Belongs to the mitochondrion-specific ribosomal protein mL49 family.</text>
</comment>
<accession>A0A3N4JPI2</accession>
<dbReference type="GO" id="GO:0005762">
    <property type="term" value="C:mitochondrial large ribosomal subunit"/>
    <property type="evidence" value="ECO:0007669"/>
    <property type="project" value="TreeGrafter"/>
</dbReference>
<dbReference type="AlphaFoldDB" id="A0A3N4JPI2"/>
<evidence type="ECO:0000256" key="5">
    <source>
        <dbReference type="ARBA" id="ARBA00023274"/>
    </source>
</evidence>
<keyword evidence="8" id="KW-1185">Reference proteome</keyword>
<evidence type="ECO:0000313" key="7">
    <source>
        <dbReference type="EMBL" id="RPA98908.1"/>
    </source>
</evidence>
<evidence type="ECO:0000256" key="1">
    <source>
        <dbReference type="ARBA" id="ARBA00004173"/>
    </source>
</evidence>
<comment type="subcellular location">
    <subcellularLocation>
        <location evidence="1">Mitochondrion</location>
    </subcellularLocation>
</comment>
<protein>
    <recommendedName>
        <fullName evidence="6">Large ribosomal subunit protein mL49</fullName>
    </recommendedName>
</protein>